<dbReference type="HOGENOM" id="CLU_068539_1_0_1"/>
<evidence type="ECO:0000256" key="3">
    <source>
        <dbReference type="ARBA" id="ARBA00022729"/>
    </source>
</evidence>
<accession>E9H3W4</accession>
<dbReference type="OrthoDB" id="26719at2759"/>
<dbReference type="Gene3D" id="2.60.120.40">
    <property type="match status" value="1"/>
</dbReference>
<feature type="domain" description="C1q" evidence="4">
    <location>
        <begin position="149"/>
        <end position="295"/>
    </location>
</feature>
<dbReference type="PANTHER" id="PTHR22923">
    <property type="entry name" value="CEREBELLIN-RELATED"/>
    <property type="match status" value="1"/>
</dbReference>
<name>E9H3W4_DAPPU</name>
<proteinExistence type="predicted"/>
<keyword evidence="2" id="KW-0964">Secreted</keyword>
<dbReference type="InterPro" id="IPR008983">
    <property type="entry name" value="Tumour_necrosis_fac-like_dom"/>
</dbReference>
<dbReference type="GO" id="GO:0005615">
    <property type="term" value="C:extracellular space"/>
    <property type="evidence" value="ECO:0000318"/>
    <property type="project" value="GO_Central"/>
</dbReference>
<dbReference type="Pfam" id="PF00386">
    <property type="entry name" value="C1q"/>
    <property type="match status" value="1"/>
</dbReference>
<dbReference type="AlphaFoldDB" id="E9H3W4"/>
<dbReference type="PROSITE" id="PS50871">
    <property type="entry name" value="C1Q"/>
    <property type="match status" value="1"/>
</dbReference>
<evidence type="ECO:0000256" key="1">
    <source>
        <dbReference type="ARBA" id="ARBA00004613"/>
    </source>
</evidence>
<keyword evidence="3" id="KW-0732">Signal</keyword>
<dbReference type="EMBL" id="GL732589">
    <property type="protein sequence ID" value="EFX73598.1"/>
    <property type="molecule type" value="Genomic_DNA"/>
</dbReference>
<comment type="subcellular location">
    <subcellularLocation>
        <location evidence="1">Secreted</location>
    </subcellularLocation>
</comment>
<protein>
    <recommendedName>
        <fullName evidence="4">C1q domain-containing protein</fullName>
    </recommendedName>
</protein>
<organism evidence="5 6">
    <name type="scientific">Daphnia pulex</name>
    <name type="common">Water flea</name>
    <dbReference type="NCBI Taxonomy" id="6669"/>
    <lineage>
        <taxon>Eukaryota</taxon>
        <taxon>Metazoa</taxon>
        <taxon>Ecdysozoa</taxon>
        <taxon>Arthropoda</taxon>
        <taxon>Crustacea</taxon>
        <taxon>Branchiopoda</taxon>
        <taxon>Diplostraca</taxon>
        <taxon>Cladocera</taxon>
        <taxon>Anomopoda</taxon>
        <taxon>Daphniidae</taxon>
        <taxon>Daphnia</taxon>
    </lineage>
</organism>
<evidence type="ECO:0000313" key="6">
    <source>
        <dbReference type="Proteomes" id="UP000000305"/>
    </source>
</evidence>
<dbReference type="SUPFAM" id="SSF49842">
    <property type="entry name" value="TNF-like"/>
    <property type="match status" value="1"/>
</dbReference>
<dbReference type="InterPro" id="IPR050822">
    <property type="entry name" value="Cerebellin_Synaptic_Org"/>
</dbReference>
<reference evidence="5 6" key="1">
    <citation type="journal article" date="2011" name="Science">
        <title>The ecoresponsive genome of Daphnia pulex.</title>
        <authorList>
            <person name="Colbourne J.K."/>
            <person name="Pfrender M.E."/>
            <person name="Gilbert D."/>
            <person name="Thomas W.K."/>
            <person name="Tucker A."/>
            <person name="Oakley T.H."/>
            <person name="Tokishita S."/>
            <person name="Aerts A."/>
            <person name="Arnold G.J."/>
            <person name="Basu M.K."/>
            <person name="Bauer D.J."/>
            <person name="Caceres C.E."/>
            <person name="Carmel L."/>
            <person name="Casola C."/>
            <person name="Choi J.H."/>
            <person name="Detter J.C."/>
            <person name="Dong Q."/>
            <person name="Dusheyko S."/>
            <person name="Eads B.D."/>
            <person name="Frohlich T."/>
            <person name="Geiler-Samerotte K.A."/>
            <person name="Gerlach D."/>
            <person name="Hatcher P."/>
            <person name="Jogdeo S."/>
            <person name="Krijgsveld J."/>
            <person name="Kriventseva E.V."/>
            <person name="Kultz D."/>
            <person name="Laforsch C."/>
            <person name="Lindquist E."/>
            <person name="Lopez J."/>
            <person name="Manak J.R."/>
            <person name="Muller J."/>
            <person name="Pangilinan J."/>
            <person name="Patwardhan R.P."/>
            <person name="Pitluck S."/>
            <person name="Pritham E.J."/>
            <person name="Rechtsteiner A."/>
            <person name="Rho M."/>
            <person name="Rogozin I.B."/>
            <person name="Sakarya O."/>
            <person name="Salamov A."/>
            <person name="Schaack S."/>
            <person name="Shapiro H."/>
            <person name="Shiga Y."/>
            <person name="Skalitzky C."/>
            <person name="Smith Z."/>
            <person name="Souvorov A."/>
            <person name="Sung W."/>
            <person name="Tang Z."/>
            <person name="Tsuchiya D."/>
            <person name="Tu H."/>
            <person name="Vos H."/>
            <person name="Wang M."/>
            <person name="Wolf Y.I."/>
            <person name="Yamagata H."/>
            <person name="Yamada T."/>
            <person name="Ye Y."/>
            <person name="Shaw J.R."/>
            <person name="Andrews J."/>
            <person name="Crease T.J."/>
            <person name="Tang H."/>
            <person name="Lucas S.M."/>
            <person name="Robertson H.M."/>
            <person name="Bork P."/>
            <person name="Koonin E.V."/>
            <person name="Zdobnov E.M."/>
            <person name="Grigoriev I.V."/>
            <person name="Lynch M."/>
            <person name="Boore J.L."/>
        </authorList>
    </citation>
    <scope>NUCLEOTIDE SEQUENCE [LARGE SCALE GENOMIC DNA]</scope>
</reference>
<sequence length="295" mass="31789">MAIDYAWWNDINGEKQNFWSGDDATAHTCQCGLDGNCIRADLKCNCDANVAVSLSDNGEIALKEILPVTQLNFGKTSYTGGSHTLGKLQCAGKSSADLPLPTSCLDLWRIGHVLKGLHPVRKGKKVQLVYCDFSLGQDVEETQIGYVDVKTEPIAFYAQSTKNLTAATADTLIGYDVMKLMDGTAMDYEIGLFTAPKPGTYVFGFSGVDLAGGVDMVINIYKNDELKLTKELIGSGGPVGGSANHGTAAIPFVLHLEEGDTIRVFIADVSGTLYSDPSRPMTHFTGFLLEEDIFP</sequence>
<evidence type="ECO:0000313" key="5">
    <source>
        <dbReference type="EMBL" id="EFX73598.1"/>
    </source>
</evidence>
<evidence type="ECO:0000256" key="2">
    <source>
        <dbReference type="ARBA" id="ARBA00022525"/>
    </source>
</evidence>
<dbReference type="InterPro" id="IPR001073">
    <property type="entry name" value="C1q_dom"/>
</dbReference>
<dbReference type="eggNOG" id="KOG3516">
    <property type="taxonomic scope" value="Eukaryota"/>
</dbReference>
<gene>
    <name evidence="5" type="ORF">DAPPUDRAFT_307670</name>
</gene>
<evidence type="ECO:0000259" key="4">
    <source>
        <dbReference type="PROSITE" id="PS50871"/>
    </source>
</evidence>
<dbReference type="Proteomes" id="UP000000305">
    <property type="component" value="Unassembled WGS sequence"/>
</dbReference>
<dbReference type="KEGG" id="dpx:DAPPUDRAFT_307670"/>
<dbReference type="InParanoid" id="E9H3W4"/>
<keyword evidence="6" id="KW-1185">Reference proteome</keyword>
<dbReference type="PANTHER" id="PTHR22923:SF62">
    <property type="entry name" value="CVP18"/>
    <property type="match status" value="1"/>
</dbReference>
<dbReference type="PhylomeDB" id="E9H3W4"/>